<evidence type="ECO:0000313" key="2">
    <source>
        <dbReference type="Proteomes" id="UP000504637"/>
    </source>
</evidence>
<reference evidence="3" key="1">
    <citation type="submission" date="2020-01" db="EMBL/GenBank/DDBJ databases">
        <authorList>
            <consortium name="DOE Joint Genome Institute"/>
            <person name="Haridas S."/>
            <person name="Albert R."/>
            <person name="Binder M."/>
            <person name="Bloem J."/>
            <person name="Labutti K."/>
            <person name="Salamov A."/>
            <person name="Andreopoulos B."/>
            <person name="Baker S.E."/>
            <person name="Barry K."/>
            <person name="Bills G."/>
            <person name="Bluhm B.H."/>
            <person name="Cannon C."/>
            <person name="Castanera R."/>
            <person name="Culley D.E."/>
            <person name="Daum C."/>
            <person name="Ezra D."/>
            <person name="Gonzalez J.B."/>
            <person name="Henrissat B."/>
            <person name="Kuo A."/>
            <person name="Liang C."/>
            <person name="Lipzen A."/>
            <person name="Lutzoni F."/>
            <person name="Magnuson J."/>
            <person name="Mondo S."/>
            <person name="Nolan M."/>
            <person name="Ohm R."/>
            <person name="Pangilinan J."/>
            <person name="Park H.-J."/>
            <person name="Ramirez L."/>
            <person name="Alfaro M."/>
            <person name="Sun H."/>
            <person name="Tritt A."/>
            <person name="Yoshinaga Y."/>
            <person name="Zwiers L.-H."/>
            <person name="Turgeon B.G."/>
            <person name="Goodwin S.B."/>
            <person name="Spatafora J.W."/>
            <person name="Crous P.W."/>
            <person name="Grigoriev I.V."/>
        </authorList>
    </citation>
    <scope>NUCLEOTIDE SEQUENCE</scope>
    <source>
        <strain evidence="3">CBS 342.82</strain>
    </source>
</reference>
<sequence>MRYEDWDVLLFPGGIGGHVPLKEFKTACYSAQYKVNSNGNVQGQVKIAPLMTCFVPSLEPGAPFQISIHVWNKKEFTLPPPSDCIGCPQAWQIVIIVDGAIVCDEVYSNDITWPHVCSNATLLGPLADGVDQPLRFPKFYPSVMSQQGWDANDEVGRIKVKISEGYVTSQAGTAEFIKMLDHAHFNFQAVPLDVLQRVGIAWPNEALVRTMALNSSGLPTNHSGHLRGLSNDTTSAYSSPMMLGIPVPPPSTPSFPGGLNPSLPFLQASTLWTDPGVRSSSVHSNVPFPTLPAVEPGSFQMATEPWKSGNHLPHQKVEFRIPSDQLQKLLAALDRRAVQKTEEDTQSMPPPPLPSNSSALEDVGKVDNELPSMKRETTQDSLTAAAAIGRRGESHSNVSDISMHTECIGFPACTTEGIDGSIIHSTRCSPADMIRGRKEASKDSIGRDFLSSILNSSNQQNTDPADPLTAVDSPRALQSAESLFKLSEAHSSSSEVGRPLALFGIASESKTKKRTRPPKGNPPADGVSWKTETDKGEPLHKVSRSYESDKENIPEDNDLGEVVMVEF</sequence>
<keyword evidence="2" id="KW-1185">Reference proteome</keyword>
<reference evidence="3" key="2">
    <citation type="submission" date="2020-04" db="EMBL/GenBank/DDBJ databases">
        <authorList>
            <consortium name="NCBI Genome Project"/>
        </authorList>
    </citation>
    <scope>NUCLEOTIDE SEQUENCE</scope>
    <source>
        <strain evidence="3">CBS 342.82</strain>
    </source>
</reference>
<feature type="region of interest" description="Disordered" evidence="1">
    <location>
        <begin position="507"/>
        <end position="567"/>
    </location>
</feature>
<dbReference type="GeneID" id="54365241"/>
<dbReference type="AlphaFoldDB" id="A0A6J3MD24"/>
<dbReference type="Proteomes" id="UP000504637">
    <property type="component" value="Unplaced"/>
</dbReference>
<evidence type="ECO:0000313" key="3">
    <source>
        <dbReference type="RefSeq" id="XP_033462530.1"/>
    </source>
</evidence>
<feature type="compositionally biased region" description="Basic and acidic residues" evidence="1">
    <location>
        <begin position="531"/>
        <end position="553"/>
    </location>
</feature>
<protein>
    <submittedName>
        <fullName evidence="3">Uncharacterized protein</fullName>
    </submittedName>
</protein>
<feature type="region of interest" description="Disordered" evidence="1">
    <location>
        <begin position="337"/>
        <end position="361"/>
    </location>
</feature>
<name>A0A6J3MD24_9PEZI</name>
<accession>A0A6J3MD24</accession>
<reference evidence="3" key="3">
    <citation type="submission" date="2025-08" db="UniProtKB">
        <authorList>
            <consortium name="RefSeq"/>
        </authorList>
    </citation>
    <scope>IDENTIFICATION</scope>
    <source>
        <strain evidence="3">CBS 342.82</strain>
    </source>
</reference>
<proteinExistence type="predicted"/>
<gene>
    <name evidence="3" type="ORF">K489DRAFT_408146</name>
</gene>
<organism evidence="3">
    <name type="scientific">Dissoconium aciculare CBS 342.82</name>
    <dbReference type="NCBI Taxonomy" id="1314786"/>
    <lineage>
        <taxon>Eukaryota</taxon>
        <taxon>Fungi</taxon>
        <taxon>Dikarya</taxon>
        <taxon>Ascomycota</taxon>
        <taxon>Pezizomycotina</taxon>
        <taxon>Dothideomycetes</taxon>
        <taxon>Dothideomycetidae</taxon>
        <taxon>Mycosphaerellales</taxon>
        <taxon>Dissoconiaceae</taxon>
        <taxon>Dissoconium</taxon>
    </lineage>
</organism>
<dbReference type="RefSeq" id="XP_033462530.1">
    <property type="nucleotide sequence ID" value="XM_033607441.1"/>
</dbReference>
<dbReference type="OrthoDB" id="5417628at2759"/>
<evidence type="ECO:0000256" key="1">
    <source>
        <dbReference type="SAM" id="MobiDB-lite"/>
    </source>
</evidence>